<dbReference type="Pfam" id="PF04394">
    <property type="entry name" value="DUF536"/>
    <property type="match status" value="1"/>
</dbReference>
<accession>A0A0R1W174</accession>
<dbReference type="InterPro" id="IPR007489">
    <property type="entry name" value="RocS-like_C"/>
</dbReference>
<reference evidence="3 4" key="1">
    <citation type="journal article" date="2015" name="Genome Announc.">
        <title>Expanding the biotechnology potential of lactobacilli through comparative genomics of 213 strains and associated genera.</title>
        <authorList>
            <person name="Sun Z."/>
            <person name="Harris H.M."/>
            <person name="McCann A."/>
            <person name="Guo C."/>
            <person name="Argimon S."/>
            <person name="Zhang W."/>
            <person name="Yang X."/>
            <person name="Jeffery I.B."/>
            <person name="Cooney J.C."/>
            <person name="Kagawa T.F."/>
            <person name="Liu W."/>
            <person name="Song Y."/>
            <person name="Salvetti E."/>
            <person name="Wrobel A."/>
            <person name="Rasinkangas P."/>
            <person name="Parkhill J."/>
            <person name="Rea M.C."/>
            <person name="O'Sullivan O."/>
            <person name="Ritari J."/>
            <person name="Douillard F.P."/>
            <person name="Paul Ross R."/>
            <person name="Yang R."/>
            <person name="Briner A.E."/>
            <person name="Felis G.E."/>
            <person name="de Vos W.M."/>
            <person name="Barrangou R."/>
            <person name="Klaenhammer T.R."/>
            <person name="Caufield P.W."/>
            <person name="Cui Y."/>
            <person name="Zhang H."/>
            <person name="O'Toole P.W."/>
        </authorList>
    </citation>
    <scope>NUCLEOTIDE SEQUENCE [LARGE SCALE GENOMIC DNA]</scope>
    <source>
        <strain evidence="3 4">DSM 17758</strain>
    </source>
</reference>
<dbReference type="RefSeq" id="WP_057824533.1">
    <property type="nucleotide sequence ID" value="NZ_AZFX01000043.1"/>
</dbReference>
<name>A0A0R1W174_9LACO</name>
<evidence type="ECO:0000313" key="3">
    <source>
        <dbReference type="EMBL" id="KRM09883.1"/>
    </source>
</evidence>
<feature type="domain" description="Regulator of chromosome segregation-like C-terminal" evidence="2">
    <location>
        <begin position="101"/>
        <end position="140"/>
    </location>
</feature>
<dbReference type="OrthoDB" id="2066274at2"/>
<keyword evidence="4" id="KW-1185">Reference proteome</keyword>
<comment type="caution">
    <text evidence="3">The sequence shown here is derived from an EMBL/GenBank/DDBJ whole genome shotgun (WGS) entry which is preliminary data.</text>
</comment>
<dbReference type="PATRIC" id="fig|1423735.3.peg.1620"/>
<evidence type="ECO:0000256" key="1">
    <source>
        <dbReference type="SAM" id="MobiDB-lite"/>
    </source>
</evidence>
<gene>
    <name evidence="3" type="ORF">FC15_GL001564</name>
</gene>
<feature type="compositionally biased region" description="Basic residues" evidence="1">
    <location>
        <begin position="184"/>
        <end position="195"/>
    </location>
</feature>
<dbReference type="AlphaFoldDB" id="A0A0R1W174"/>
<proteinExistence type="predicted"/>
<organism evidence="3 4">
    <name type="scientific">Lapidilactobacillus concavus DSM 17758</name>
    <dbReference type="NCBI Taxonomy" id="1423735"/>
    <lineage>
        <taxon>Bacteria</taxon>
        <taxon>Bacillati</taxon>
        <taxon>Bacillota</taxon>
        <taxon>Bacilli</taxon>
        <taxon>Lactobacillales</taxon>
        <taxon>Lactobacillaceae</taxon>
        <taxon>Lapidilactobacillus</taxon>
    </lineage>
</organism>
<sequence>MPKTILELSKELNVSKTAINKLLTPDKRKRYVSKKGNRFLISDDGVNAIKAHFEGNIDNQTDNIENNANKTAQNDNQTANQVGDINQELVDALKAELVEKNKQLAAKDDQINTVHTLLDQQQKLTLQANQQISKLESQVKQLQLAESSESTDTIDVEPESKTAPLKPTTSETESKTSKTESKTKNHKKHWWNPWS</sequence>
<feature type="region of interest" description="Disordered" evidence="1">
    <location>
        <begin position="144"/>
        <end position="195"/>
    </location>
</feature>
<feature type="compositionally biased region" description="Basic and acidic residues" evidence="1">
    <location>
        <begin position="172"/>
        <end position="183"/>
    </location>
</feature>
<evidence type="ECO:0000259" key="2">
    <source>
        <dbReference type="Pfam" id="PF04394"/>
    </source>
</evidence>
<dbReference type="Proteomes" id="UP000051315">
    <property type="component" value="Unassembled WGS sequence"/>
</dbReference>
<dbReference type="EMBL" id="AZFX01000043">
    <property type="protein sequence ID" value="KRM09883.1"/>
    <property type="molecule type" value="Genomic_DNA"/>
</dbReference>
<dbReference type="STRING" id="1423735.FC15_GL001564"/>
<protein>
    <recommendedName>
        <fullName evidence="2">Regulator of chromosome segregation-like C-terminal domain-containing protein</fullName>
    </recommendedName>
</protein>
<evidence type="ECO:0000313" key="4">
    <source>
        <dbReference type="Proteomes" id="UP000051315"/>
    </source>
</evidence>